<accession>A0ACB7X5T8</accession>
<dbReference type="Proteomes" id="UP000828048">
    <property type="component" value="Chromosome 2"/>
</dbReference>
<name>A0ACB7X5T8_9ERIC</name>
<sequence length="214" mass="24327">MEIQPDTSIPESDDFLCQFQGFWFAPSFLLGTQKLLKQFKPLPNDVILASFPKTGTTWLKSILYSILNRSSIDELTRNHPQLLVPQLELQVYGPDAISDPLFPSLDPSSPNRIFSTHLPYQIFRETVNSSDCRVVYIARNPKDTLVSGWHFLNTMETAKSSPLPIDESVDMFCEGKGKVGDHKNYLTKDMIDRVDTITREKFHGSIFKHEADSS</sequence>
<evidence type="ECO:0000313" key="2">
    <source>
        <dbReference type="Proteomes" id="UP000828048"/>
    </source>
</evidence>
<keyword evidence="2" id="KW-1185">Reference proteome</keyword>
<comment type="caution">
    <text evidence="1">The sequence shown here is derived from an EMBL/GenBank/DDBJ whole genome shotgun (WGS) entry which is preliminary data.</text>
</comment>
<protein>
    <submittedName>
        <fullName evidence="1">Uncharacterized protein</fullName>
    </submittedName>
</protein>
<organism evidence="1 2">
    <name type="scientific">Vaccinium darrowii</name>
    <dbReference type="NCBI Taxonomy" id="229202"/>
    <lineage>
        <taxon>Eukaryota</taxon>
        <taxon>Viridiplantae</taxon>
        <taxon>Streptophyta</taxon>
        <taxon>Embryophyta</taxon>
        <taxon>Tracheophyta</taxon>
        <taxon>Spermatophyta</taxon>
        <taxon>Magnoliopsida</taxon>
        <taxon>eudicotyledons</taxon>
        <taxon>Gunneridae</taxon>
        <taxon>Pentapetalae</taxon>
        <taxon>asterids</taxon>
        <taxon>Ericales</taxon>
        <taxon>Ericaceae</taxon>
        <taxon>Vaccinioideae</taxon>
        <taxon>Vaccinieae</taxon>
        <taxon>Vaccinium</taxon>
    </lineage>
</organism>
<dbReference type="EMBL" id="CM037152">
    <property type="protein sequence ID" value="KAH7836092.1"/>
    <property type="molecule type" value="Genomic_DNA"/>
</dbReference>
<evidence type="ECO:0000313" key="1">
    <source>
        <dbReference type="EMBL" id="KAH7836092.1"/>
    </source>
</evidence>
<reference evidence="1 2" key="1">
    <citation type="journal article" date="2021" name="Hortic Res">
        <title>High-quality reference genome and annotation aids understanding of berry development for evergreen blueberry (Vaccinium darrowii).</title>
        <authorList>
            <person name="Yu J."/>
            <person name="Hulse-Kemp A.M."/>
            <person name="Babiker E."/>
            <person name="Staton M."/>
        </authorList>
    </citation>
    <scope>NUCLEOTIDE SEQUENCE [LARGE SCALE GENOMIC DNA]</scope>
    <source>
        <strain evidence="2">cv. NJ 8807/NJ 8810</strain>
        <tissue evidence="1">Young leaf</tissue>
    </source>
</reference>
<gene>
    <name evidence="1" type="ORF">Vadar_032624</name>
</gene>
<proteinExistence type="predicted"/>